<proteinExistence type="predicted"/>
<evidence type="ECO:0000256" key="4">
    <source>
        <dbReference type="ARBA" id="ARBA00022989"/>
    </source>
</evidence>
<feature type="transmembrane region" description="Helical" evidence="6">
    <location>
        <begin position="88"/>
        <end position="112"/>
    </location>
</feature>
<dbReference type="PANTHER" id="PTHR33931">
    <property type="entry name" value="HOLIN-LIKE PROTEIN CIDA-RELATED"/>
    <property type="match status" value="1"/>
</dbReference>
<keyword evidence="3 6" id="KW-0812">Transmembrane</keyword>
<name>C8VVB5_DESAS</name>
<feature type="transmembrane region" description="Helical" evidence="6">
    <location>
        <begin position="60"/>
        <end position="82"/>
    </location>
</feature>
<dbReference type="InterPro" id="IPR005538">
    <property type="entry name" value="LrgA/CidA"/>
</dbReference>
<accession>C8VVB5</accession>
<dbReference type="Pfam" id="PF03788">
    <property type="entry name" value="LrgA"/>
    <property type="match status" value="1"/>
</dbReference>
<reference evidence="7 8" key="1">
    <citation type="journal article" date="2009" name="Stand. Genomic Sci.">
        <title>Complete genome sequence of Desulfotomaculum acetoxidans type strain (5575).</title>
        <authorList>
            <person name="Spring S."/>
            <person name="Lapidus A."/>
            <person name="Schroder M."/>
            <person name="Gleim D."/>
            <person name="Sims D."/>
            <person name="Meincke L."/>
            <person name="Glavina Del Rio T."/>
            <person name="Tice H."/>
            <person name="Copeland A."/>
            <person name="Cheng J.F."/>
            <person name="Lucas S."/>
            <person name="Chen F."/>
            <person name="Nolan M."/>
            <person name="Bruce D."/>
            <person name="Goodwin L."/>
            <person name="Pitluck S."/>
            <person name="Ivanova N."/>
            <person name="Mavromatis K."/>
            <person name="Mikhailova N."/>
            <person name="Pati A."/>
            <person name="Chen A."/>
            <person name="Palaniappan K."/>
            <person name="Land M."/>
            <person name="Hauser L."/>
            <person name="Chang Y.J."/>
            <person name="Jeffries C.D."/>
            <person name="Chain P."/>
            <person name="Saunders E."/>
            <person name="Brettin T."/>
            <person name="Detter J.C."/>
            <person name="Goker M."/>
            <person name="Bristow J."/>
            <person name="Eisen J.A."/>
            <person name="Markowitz V."/>
            <person name="Hugenholtz P."/>
            <person name="Kyrpides N.C."/>
            <person name="Klenk H.P."/>
            <person name="Han C."/>
        </authorList>
    </citation>
    <scope>NUCLEOTIDE SEQUENCE [LARGE SCALE GENOMIC DNA]</scope>
    <source>
        <strain evidence="8">ATCC 49208 / DSM 771 / VKM B-1644</strain>
    </source>
</reference>
<dbReference type="OrthoDB" id="3176438at2"/>
<sequence>MKDFFLGFSILIWLQLLGEVLVSVLYLPLPGTLIGMLMVTFFLSTGILADGRVKEAVQILLEHMPLFFIPLTVGIVGVWSLVRDQLAQLILLVGVSTFIVLFITGHMTQYFIRVQDKKSFKEGR</sequence>
<dbReference type="EMBL" id="CP001720">
    <property type="protein sequence ID" value="ACV60984.1"/>
    <property type="molecule type" value="Genomic_DNA"/>
</dbReference>
<feature type="transmembrane region" description="Helical" evidence="6">
    <location>
        <begin position="28"/>
        <end position="48"/>
    </location>
</feature>
<organism evidence="7 8">
    <name type="scientific">Desulfofarcimen acetoxidans (strain ATCC 49208 / DSM 771 / KCTC 5769 / VKM B-1644 / 5575)</name>
    <name type="common">Desulfotomaculum acetoxidans</name>
    <dbReference type="NCBI Taxonomy" id="485916"/>
    <lineage>
        <taxon>Bacteria</taxon>
        <taxon>Bacillati</taxon>
        <taxon>Bacillota</taxon>
        <taxon>Clostridia</taxon>
        <taxon>Eubacteriales</taxon>
        <taxon>Peptococcaceae</taxon>
        <taxon>Desulfofarcimen</taxon>
    </lineage>
</organism>
<evidence type="ECO:0000256" key="5">
    <source>
        <dbReference type="ARBA" id="ARBA00023136"/>
    </source>
</evidence>
<dbReference type="Proteomes" id="UP000002217">
    <property type="component" value="Chromosome"/>
</dbReference>
<dbReference type="GO" id="GO:0005886">
    <property type="term" value="C:plasma membrane"/>
    <property type="evidence" value="ECO:0007669"/>
    <property type="project" value="UniProtKB-SubCell"/>
</dbReference>
<dbReference type="AlphaFoldDB" id="C8VVB5"/>
<dbReference type="RefSeq" id="WP_012813436.1">
    <property type="nucleotide sequence ID" value="NC_013216.1"/>
</dbReference>
<keyword evidence="5 6" id="KW-0472">Membrane</keyword>
<evidence type="ECO:0000256" key="1">
    <source>
        <dbReference type="ARBA" id="ARBA00004651"/>
    </source>
</evidence>
<evidence type="ECO:0000256" key="3">
    <source>
        <dbReference type="ARBA" id="ARBA00022692"/>
    </source>
</evidence>
<dbReference type="eggNOG" id="COG1380">
    <property type="taxonomic scope" value="Bacteria"/>
</dbReference>
<comment type="subcellular location">
    <subcellularLocation>
        <location evidence="1">Cell membrane</location>
        <topology evidence="1">Multi-pass membrane protein</topology>
    </subcellularLocation>
</comment>
<protein>
    <submittedName>
        <fullName evidence="7">LrgA family protein</fullName>
    </submittedName>
</protein>
<keyword evidence="4 6" id="KW-1133">Transmembrane helix</keyword>
<evidence type="ECO:0000313" key="8">
    <source>
        <dbReference type="Proteomes" id="UP000002217"/>
    </source>
</evidence>
<gene>
    <name evidence="7" type="ordered locus">Dtox_0020</name>
</gene>
<dbReference type="PANTHER" id="PTHR33931:SF2">
    <property type="entry name" value="HOLIN-LIKE PROTEIN CIDA"/>
    <property type="match status" value="1"/>
</dbReference>
<dbReference type="KEGG" id="dae:Dtox_0020"/>
<evidence type="ECO:0000256" key="2">
    <source>
        <dbReference type="ARBA" id="ARBA00022475"/>
    </source>
</evidence>
<keyword evidence="2" id="KW-1003">Cell membrane</keyword>
<keyword evidence="8" id="KW-1185">Reference proteome</keyword>
<dbReference type="HOGENOM" id="CLU_113736_2_0_9"/>
<evidence type="ECO:0000313" key="7">
    <source>
        <dbReference type="EMBL" id="ACV60984.1"/>
    </source>
</evidence>
<dbReference type="STRING" id="485916.Dtox_0020"/>
<evidence type="ECO:0000256" key="6">
    <source>
        <dbReference type="SAM" id="Phobius"/>
    </source>
</evidence>